<comment type="similarity">
    <text evidence="1 4 7">Belongs to the aldehyde dehydrogenase family.</text>
</comment>
<evidence type="ECO:0000256" key="2">
    <source>
        <dbReference type="ARBA" id="ARBA00023002"/>
    </source>
</evidence>
<evidence type="ECO:0000256" key="7">
    <source>
        <dbReference type="RuleBase" id="RU003345"/>
    </source>
</evidence>
<evidence type="ECO:0000313" key="10">
    <source>
        <dbReference type="Proteomes" id="UP000236220"/>
    </source>
</evidence>
<feature type="domain" description="Aldehyde dehydrogenase" evidence="8">
    <location>
        <begin position="14"/>
        <end position="435"/>
    </location>
</feature>
<dbReference type="InterPro" id="IPR016160">
    <property type="entry name" value="Ald_DH_CS_CYS"/>
</dbReference>
<dbReference type="InterPro" id="IPR015590">
    <property type="entry name" value="Aldehyde_DH_dom"/>
</dbReference>
<protein>
    <recommendedName>
        <fullName evidence="4">Aldehyde dehydrogenase</fullName>
    </recommendedName>
</protein>
<dbReference type="Proteomes" id="UP000236220">
    <property type="component" value="Unassembled WGS sequence"/>
</dbReference>
<evidence type="ECO:0000259" key="8">
    <source>
        <dbReference type="Pfam" id="PF00171"/>
    </source>
</evidence>
<dbReference type="CDD" id="cd07087">
    <property type="entry name" value="ALDH_F3-13-14_CALDH-like"/>
    <property type="match status" value="1"/>
</dbReference>
<keyword evidence="2 4" id="KW-0560">Oxidoreductase</keyword>
<evidence type="ECO:0000256" key="3">
    <source>
        <dbReference type="ARBA" id="ARBA00023027"/>
    </source>
</evidence>
<dbReference type="OrthoDB" id="9812625at2"/>
<dbReference type="PANTHER" id="PTHR43570">
    <property type="entry name" value="ALDEHYDE DEHYDROGENASE"/>
    <property type="match status" value="1"/>
</dbReference>
<dbReference type="SUPFAM" id="SSF53720">
    <property type="entry name" value="ALDH-like"/>
    <property type="match status" value="1"/>
</dbReference>
<evidence type="ECO:0000313" key="9">
    <source>
        <dbReference type="EMBL" id="PNS08128.1"/>
    </source>
</evidence>
<dbReference type="Gene3D" id="3.40.605.10">
    <property type="entry name" value="Aldehyde Dehydrogenase, Chain A, domain 1"/>
    <property type="match status" value="1"/>
</dbReference>
<comment type="caution">
    <text evidence="9">The sequence shown here is derived from an EMBL/GenBank/DDBJ whole genome shotgun (WGS) entry which is preliminary data.</text>
</comment>
<feature type="active site" evidence="5 6">
    <location>
        <position position="219"/>
    </location>
</feature>
<evidence type="ECO:0000256" key="1">
    <source>
        <dbReference type="ARBA" id="ARBA00009986"/>
    </source>
</evidence>
<dbReference type="InterPro" id="IPR016163">
    <property type="entry name" value="Ald_DH_C"/>
</dbReference>
<sequence>MRADTPPIHLRDGDDRVARVRASFDSGRTRPYAWRTAQLRALGRMLAEDGDALHAALHADLGKCAIESSLSETAFLRAEIGHTLKHLRSWMRPQRIAMPLTLLPARGRLVPEPLGVALIIAPWNYPVQLLLGPLIGAIAAGNAAVLKPSEVSPNVSATLARLVPKYLDNEAIIVVEGGVAETTALLRERFDHIFYTGNATVARVVMEAAAQHLTPVTLELGGKSPLWIDDSVDMATAARRIVWAKFLNCGQTCVAPDYLLATPKVADVLMPHLRNAIGELYGDDPRNNPAYGRIINRRHGERLLALVDPARCVIGGGHDIDDRYIAPTVLYPAHADDAVMQDEIFGPILPIVAVSDANAAIAFIRARAKPLALYAFTSDHALRQRFVDETSSGALVFDFAVAHLSAPDMPFGGVGASGMGAYHGASSFHIFSHFKPVLSKPMRPDTLRLIFPPYGKMTQRVIDWLMT</sequence>
<dbReference type="PIRSF" id="PIRSF036492">
    <property type="entry name" value="ALDH"/>
    <property type="match status" value="1"/>
</dbReference>
<dbReference type="GO" id="GO:0004029">
    <property type="term" value="F:aldehyde dehydrogenase (NAD+) activity"/>
    <property type="evidence" value="ECO:0007669"/>
    <property type="project" value="TreeGrafter"/>
</dbReference>
<evidence type="ECO:0000256" key="5">
    <source>
        <dbReference type="PIRSR" id="PIRSR036492-1"/>
    </source>
</evidence>
<dbReference type="PROSITE" id="PS00687">
    <property type="entry name" value="ALDEHYDE_DEHYDR_GLU"/>
    <property type="match status" value="1"/>
</dbReference>
<name>A0A2K1PZA4_9GAMM</name>
<dbReference type="InterPro" id="IPR016162">
    <property type="entry name" value="Ald_DH_N"/>
</dbReference>
<dbReference type="RefSeq" id="WP_103075749.1">
    <property type="nucleotide sequence ID" value="NZ_NPZB01000002.1"/>
</dbReference>
<keyword evidence="3" id="KW-0520">NAD</keyword>
<proteinExistence type="inferred from homology"/>
<evidence type="ECO:0000256" key="6">
    <source>
        <dbReference type="PROSITE-ProRule" id="PRU10007"/>
    </source>
</evidence>
<dbReference type="GO" id="GO:0006081">
    <property type="term" value="P:aldehyde metabolic process"/>
    <property type="evidence" value="ECO:0007669"/>
    <property type="project" value="InterPro"/>
</dbReference>
<keyword evidence="10" id="KW-1185">Reference proteome</keyword>
<evidence type="ECO:0000256" key="4">
    <source>
        <dbReference type="PIRNR" id="PIRNR036492"/>
    </source>
</evidence>
<dbReference type="InterPro" id="IPR012394">
    <property type="entry name" value="Aldehyde_DH_NAD(P)"/>
</dbReference>
<organism evidence="9 10">
    <name type="scientific">Solilutibacter silvestris</name>
    <dbReference type="NCBI Taxonomy" id="1645665"/>
    <lineage>
        <taxon>Bacteria</taxon>
        <taxon>Pseudomonadati</taxon>
        <taxon>Pseudomonadota</taxon>
        <taxon>Gammaproteobacteria</taxon>
        <taxon>Lysobacterales</taxon>
        <taxon>Lysobacteraceae</taxon>
        <taxon>Solilutibacter</taxon>
    </lineage>
</organism>
<dbReference type="InterPro" id="IPR029510">
    <property type="entry name" value="Ald_DH_CS_GLU"/>
</dbReference>
<dbReference type="FunFam" id="3.40.605.10:FF:000004">
    <property type="entry name" value="Aldehyde dehydrogenase"/>
    <property type="match status" value="1"/>
</dbReference>
<dbReference type="Pfam" id="PF00171">
    <property type="entry name" value="Aldedh"/>
    <property type="match status" value="1"/>
</dbReference>
<dbReference type="InterPro" id="IPR016161">
    <property type="entry name" value="Ald_DH/histidinol_DH"/>
</dbReference>
<reference evidence="9 10" key="1">
    <citation type="submission" date="2017-08" db="EMBL/GenBank/DDBJ databases">
        <title>Lysobacter sylvestris genome.</title>
        <authorList>
            <person name="Zhang D.-C."/>
            <person name="Albuquerque L."/>
            <person name="Franca L."/>
            <person name="Froufe H.J.C."/>
            <person name="Barroso C."/>
            <person name="Egas C."/>
            <person name="Da Costa M."/>
            <person name="Margesin R."/>
        </authorList>
    </citation>
    <scope>NUCLEOTIDE SEQUENCE [LARGE SCALE GENOMIC DNA]</scope>
    <source>
        <strain evidence="9 10">AM20-91</strain>
    </source>
</reference>
<dbReference type="EMBL" id="NPZB01000002">
    <property type="protein sequence ID" value="PNS08128.1"/>
    <property type="molecule type" value="Genomic_DNA"/>
</dbReference>
<gene>
    <name evidence="9" type="ORF">Lysil_2304</name>
</gene>
<dbReference type="Gene3D" id="3.40.309.10">
    <property type="entry name" value="Aldehyde Dehydrogenase, Chain A, domain 2"/>
    <property type="match status" value="1"/>
</dbReference>
<dbReference type="GO" id="GO:0005737">
    <property type="term" value="C:cytoplasm"/>
    <property type="evidence" value="ECO:0007669"/>
    <property type="project" value="TreeGrafter"/>
</dbReference>
<dbReference type="FunFam" id="3.40.309.10:FF:000003">
    <property type="entry name" value="Aldehyde dehydrogenase"/>
    <property type="match status" value="1"/>
</dbReference>
<dbReference type="PROSITE" id="PS00070">
    <property type="entry name" value="ALDEHYDE_DEHYDR_CYS"/>
    <property type="match status" value="1"/>
</dbReference>
<dbReference type="AlphaFoldDB" id="A0A2K1PZA4"/>
<feature type="active site" evidence="5">
    <location>
        <position position="253"/>
    </location>
</feature>
<dbReference type="PANTHER" id="PTHR43570:SF16">
    <property type="entry name" value="ALDEHYDE DEHYDROGENASE TYPE III, ISOFORM Q"/>
    <property type="match status" value="1"/>
</dbReference>
<accession>A0A2K1PZA4</accession>